<gene>
    <name evidence="1" type="ORF">ETSY2_29315</name>
</gene>
<evidence type="ECO:0000313" key="1">
    <source>
        <dbReference type="EMBL" id="ETX04354.1"/>
    </source>
</evidence>
<organism evidence="1 2">
    <name type="scientific">Candidatus Entotheonella gemina</name>
    <dbReference type="NCBI Taxonomy" id="1429439"/>
    <lineage>
        <taxon>Bacteria</taxon>
        <taxon>Pseudomonadati</taxon>
        <taxon>Nitrospinota/Tectimicrobiota group</taxon>
        <taxon>Candidatus Tectimicrobiota</taxon>
        <taxon>Candidatus Entotheonellia</taxon>
        <taxon>Candidatus Entotheonellales</taxon>
        <taxon>Candidatus Entotheonellaceae</taxon>
        <taxon>Candidatus Entotheonella</taxon>
    </lineage>
</organism>
<dbReference type="HOGENOM" id="CLU_3005568_0_0_7"/>
<proteinExistence type="predicted"/>
<protein>
    <submittedName>
        <fullName evidence="1">Uncharacterized protein</fullName>
    </submittedName>
</protein>
<keyword evidence="2" id="KW-1185">Reference proteome</keyword>
<dbReference type="EMBL" id="AZHX01001242">
    <property type="protein sequence ID" value="ETX04354.1"/>
    <property type="molecule type" value="Genomic_DNA"/>
</dbReference>
<dbReference type="AlphaFoldDB" id="W4M204"/>
<accession>W4M204</accession>
<evidence type="ECO:0000313" key="2">
    <source>
        <dbReference type="Proteomes" id="UP000019140"/>
    </source>
</evidence>
<sequence length="56" mass="6182">MQQGHCGFHPDSLNTRDIVNRIALQPEQIGNLFRPHPHMGRDLLALIAAVAGKVVK</sequence>
<dbReference type="Proteomes" id="UP000019140">
    <property type="component" value="Unassembled WGS sequence"/>
</dbReference>
<comment type="caution">
    <text evidence="1">The sequence shown here is derived from an EMBL/GenBank/DDBJ whole genome shotgun (WGS) entry which is preliminary data.</text>
</comment>
<name>W4M204_9BACT</name>
<reference evidence="1 2" key="1">
    <citation type="journal article" date="2014" name="Nature">
        <title>An environmental bacterial taxon with a large and distinct metabolic repertoire.</title>
        <authorList>
            <person name="Wilson M.C."/>
            <person name="Mori T."/>
            <person name="Ruckert C."/>
            <person name="Uria A.R."/>
            <person name="Helf M.J."/>
            <person name="Takada K."/>
            <person name="Gernert C."/>
            <person name="Steffens U.A."/>
            <person name="Heycke N."/>
            <person name="Schmitt S."/>
            <person name="Rinke C."/>
            <person name="Helfrich E.J."/>
            <person name="Brachmann A.O."/>
            <person name="Gurgui C."/>
            <person name="Wakimoto T."/>
            <person name="Kracht M."/>
            <person name="Crusemann M."/>
            <person name="Hentschel U."/>
            <person name="Abe I."/>
            <person name="Matsunaga S."/>
            <person name="Kalinowski J."/>
            <person name="Takeyama H."/>
            <person name="Piel J."/>
        </authorList>
    </citation>
    <scope>NUCLEOTIDE SEQUENCE [LARGE SCALE GENOMIC DNA]</scope>
    <source>
        <strain evidence="2">TSY2</strain>
    </source>
</reference>